<gene>
    <name evidence="2" type="ORF">GL50803_0016861</name>
</gene>
<feature type="region of interest" description="Disordered" evidence="1">
    <location>
        <begin position="153"/>
        <end position="179"/>
    </location>
</feature>
<proteinExistence type="predicted"/>
<reference evidence="2 3" key="1">
    <citation type="journal article" date="2007" name="Science">
        <title>Genomic minimalism in the early diverging intestinal parasite Giardia lamblia.</title>
        <authorList>
            <person name="Morrison H.G."/>
            <person name="McArthur A.G."/>
            <person name="Gillin F.D."/>
            <person name="Aley S.B."/>
            <person name="Adam R.D."/>
            <person name="Olsen G.J."/>
            <person name="Best A.A."/>
            <person name="Cande W.Z."/>
            <person name="Chen F."/>
            <person name="Cipriano M.J."/>
            <person name="Davids B.J."/>
            <person name="Dawson S.C."/>
            <person name="Elmendorf H.G."/>
            <person name="Hehl A.B."/>
            <person name="Holder M.E."/>
            <person name="Huse S.M."/>
            <person name="Kim U.U."/>
            <person name="Lasek-Nesselquist E."/>
            <person name="Manning G."/>
            <person name="Nigam A."/>
            <person name="Nixon J.E."/>
            <person name="Palm D."/>
            <person name="Passamaneck N.E."/>
            <person name="Prabhu A."/>
            <person name="Reich C.I."/>
            <person name="Reiner D.S."/>
            <person name="Samuelson J."/>
            <person name="Svard S.G."/>
            <person name="Sogin M.L."/>
        </authorList>
    </citation>
    <scope>NUCLEOTIDE SEQUENCE [LARGE SCALE GENOMIC DNA]</scope>
    <source>
        <strain evidence="2 3">WB C6</strain>
    </source>
</reference>
<accession>A8BVS0</accession>
<keyword evidence="3" id="KW-1185">Reference proteome</keyword>
<comment type="caution">
    <text evidence="2">The sequence shown here is derived from an EMBL/GenBank/DDBJ whole genome shotgun (WGS) entry which is preliminary data.</text>
</comment>
<name>A8BVS0_GIAIC</name>
<dbReference type="HOGENOM" id="CLU_935209_0_0_1"/>
<feature type="region of interest" description="Disordered" evidence="1">
    <location>
        <begin position="1"/>
        <end position="23"/>
    </location>
</feature>
<dbReference type="VEuPathDB" id="GiardiaDB:GL50803_16861"/>
<protein>
    <submittedName>
        <fullName evidence="2">Uncharacterized protein</fullName>
    </submittedName>
</protein>
<dbReference type="OMA" id="AHESSMI"/>
<dbReference type="AlphaFoldDB" id="A8BVS0"/>
<sequence>MRKAKGSNVKGSKTGAVMNFDESIDRLPTEQGFSLYSTKAEQSYRETPRRGSSSLVKGSQSVFCSSVYSVDERPTTRDRLSTDRFRAVHTQRNSTARESCFDPLPRVEYVDLNGKLLDPDKLRNSNLLPGQNNTRAVSQRVFSDSAPYQSPSLYASPLLESKQTSERERSPRPSLPVYALEEPYSQRTYREELAYAGNISHDIQEKYAVLPSEFTQVKTLFIPVSSSRQQSSYDQQQCHRTSPASPIRSPMHDTYEDSADLPTSYRIVERRGRTLINDLLLDPVTGMPAPVRMANQNL</sequence>
<dbReference type="Proteomes" id="UP000001548">
    <property type="component" value="Unassembled WGS sequence"/>
</dbReference>
<evidence type="ECO:0000313" key="2">
    <source>
        <dbReference type="EMBL" id="KAE8301919.1"/>
    </source>
</evidence>
<dbReference type="EMBL" id="AACB03000004">
    <property type="protein sequence ID" value="KAE8301919.1"/>
    <property type="molecule type" value="Genomic_DNA"/>
</dbReference>
<dbReference type="KEGG" id="gla:GL50803_0016861"/>
<evidence type="ECO:0000313" key="3">
    <source>
        <dbReference type="Proteomes" id="UP000001548"/>
    </source>
</evidence>
<dbReference type="RefSeq" id="XP_001704532.1">
    <property type="nucleotide sequence ID" value="XM_001704480.1"/>
</dbReference>
<evidence type="ECO:0000256" key="1">
    <source>
        <dbReference type="SAM" id="MobiDB-lite"/>
    </source>
</evidence>
<dbReference type="GeneID" id="5697404"/>
<organism evidence="2 3">
    <name type="scientific">Giardia intestinalis (strain ATCC 50803 / WB clone C6)</name>
    <name type="common">Giardia lamblia</name>
    <dbReference type="NCBI Taxonomy" id="184922"/>
    <lineage>
        <taxon>Eukaryota</taxon>
        <taxon>Metamonada</taxon>
        <taxon>Diplomonadida</taxon>
        <taxon>Hexamitidae</taxon>
        <taxon>Giardiinae</taxon>
        <taxon>Giardia</taxon>
    </lineage>
</organism>
<feature type="region of interest" description="Disordered" evidence="1">
    <location>
        <begin position="228"/>
        <end position="258"/>
    </location>
</feature>